<reference evidence="1" key="1">
    <citation type="submission" date="2016-10" db="EMBL/GenBank/DDBJ databases">
        <authorList>
            <person name="de Groot N.N."/>
        </authorList>
    </citation>
    <scope>NUCLEOTIDE SEQUENCE</scope>
</reference>
<protein>
    <submittedName>
        <fullName evidence="1">Exonuclease SbcC</fullName>
    </submittedName>
</protein>
<dbReference type="GO" id="GO:0004527">
    <property type="term" value="F:exonuclease activity"/>
    <property type="evidence" value="ECO:0007669"/>
    <property type="project" value="UniProtKB-KW"/>
</dbReference>
<dbReference type="PANTHER" id="PTHR32114">
    <property type="entry name" value="ABC TRANSPORTER ABCH.3"/>
    <property type="match status" value="1"/>
</dbReference>
<dbReference type="Pfam" id="PF13558">
    <property type="entry name" value="SbcC_Walker_B"/>
    <property type="match status" value="1"/>
</dbReference>
<keyword evidence="1" id="KW-0540">Nuclease</keyword>
<keyword evidence="1" id="KW-0269">Exonuclease</keyword>
<gene>
    <name evidence="1" type="ORF">MNB_SV-13-307</name>
</gene>
<proteinExistence type="predicted"/>
<accession>A0A1W1CZH1</accession>
<dbReference type="EMBL" id="FPHM01000200">
    <property type="protein sequence ID" value="SFV71087.1"/>
    <property type="molecule type" value="Genomic_DNA"/>
</dbReference>
<sequence length="322" mass="36519">MNKIDKKMTINATMIESLERSLIELDNKVKIVEGKIAKLLIAKGFRDREELSAFYIKDKAKIAELMRIKESIEDEGLRLDTLFKAKNESLENALKKDTLIDKSLEELGVYEKELSDKRDAIIQDFTRLEQELKQDAMMKKEQAIIIKEIELQKNVLLPWETLNKLIGSAKGDKYQKFVQNLTLGHLLNLANRHLSYLSDRYKLIRTNSNKLDISIVDGYNMDKERVIKTLSGGEKFLVSLALALGLSDLVNDKIKVDSLFLDEGFGSLDENSLNMAISALENLHAKGKLIGVISHVTLLKDRISAQILLTKKRDSSVITINT</sequence>
<evidence type="ECO:0000313" key="1">
    <source>
        <dbReference type="EMBL" id="SFV71087.1"/>
    </source>
</evidence>
<name>A0A1W1CZH1_9ZZZZ</name>
<dbReference type="Gene3D" id="3.40.50.300">
    <property type="entry name" value="P-loop containing nucleotide triphosphate hydrolases"/>
    <property type="match status" value="1"/>
</dbReference>
<dbReference type="AlphaFoldDB" id="A0A1W1CZH1"/>
<dbReference type="InterPro" id="IPR027417">
    <property type="entry name" value="P-loop_NTPase"/>
</dbReference>
<organism evidence="1">
    <name type="scientific">hydrothermal vent metagenome</name>
    <dbReference type="NCBI Taxonomy" id="652676"/>
    <lineage>
        <taxon>unclassified sequences</taxon>
        <taxon>metagenomes</taxon>
        <taxon>ecological metagenomes</taxon>
    </lineage>
</organism>
<dbReference type="SUPFAM" id="SSF52540">
    <property type="entry name" value="P-loop containing nucleoside triphosphate hydrolases"/>
    <property type="match status" value="1"/>
</dbReference>
<keyword evidence="1" id="KW-0378">Hydrolase</keyword>
<dbReference type="PANTHER" id="PTHR32114:SF2">
    <property type="entry name" value="ABC TRANSPORTER ABCH.3"/>
    <property type="match status" value="1"/>
</dbReference>